<dbReference type="InterPro" id="IPR036412">
    <property type="entry name" value="HAD-like_sf"/>
</dbReference>
<dbReference type="EMBL" id="JAMZFV010000022">
    <property type="protein sequence ID" value="MCP1111043.1"/>
    <property type="molecule type" value="Genomic_DNA"/>
</dbReference>
<gene>
    <name evidence="11" type="primary">pgmB</name>
    <name evidence="11" type="ORF">NK118_12355</name>
</gene>
<evidence type="ECO:0000256" key="3">
    <source>
        <dbReference type="ARBA" id="ARBA00022553"/>
    </source>
</evidence>
<accession>A0ABT1EK26</accession>
<dbReference type="InterPro" id="IPR023214">
    <property type="entry name" value="HAD_sf"/>
</dbReference>
<keyword evidence="4" id="KW-0479">Metal-binding</keyword>
<dbReference type="SFLD" id="SFLDG01135">
    <property type="entry name" value="C1.5.6:_HAD__Beta-PGM__Phospha"/>
    <property type="match status" value="1"/>
</dbReference>
<name>A0ABT1EK26_9FIRM</name>
<dbReference type="RefSeq" id="WP_262069956.1">
    <property type="nucleotide sequence ID" value="NZ_JAMXOC010000022.1"/>
</dbReference>
<dbReference type="NCBIfam" id="TIGR01990">
    <property type="entry name" value="bPGM"/>
    <property type="match status" value="1"/>
</dbReference>
<dbReference type="InterPro" id="IPR051600">
    <property type="entry name" value="Beta-PGM-like"/>
</dbReference>
<dbReference type="SFLD" id="SFLDG01129">
    <property type="entry name" value="C1.5:_HAD__Beta-PGM__Phosphata"/>
    <property type="match status" value="1"/>
</dbReference>
<evidence type="ECO:0000256" key="9">
    <source>
        <dbReference type="ARBA" id="ARBA00044968"/>
    </source>
</evidence>
<keyword evidence="5" id="KW-0460">Magnesium</keyword>
<organism evidence="11 12">
    <name type="scientific">Ohessyouella blattaphilus</name>
    <dbReference type="NCBI Taxonomy" id="2949333"/>
    <lineage>
        <taxon>Bacteria</taxon>
        <taxon>Bacillati</taxon>
        <taxon>Bacillota</taxon>
        <taxon>Clostridia</taxon>
        <taxon>Lachnospirales</taxon>
        <taxon>Lachnospiraceae</taxon>
        <taxon>Ohessyouella</taxon>
    </lineage>
</organism>
<evidence type="ECO:0000256" key="1">
    <source>
        <dbReference type="ARBA" id="ARBA00001946"/>
    </source>
</evidence>
<dbReference type="NCBIfam" id="TIGR02009">
    <property type="entry name" value="PGMB-YQAB-SF"/>
    <property type="match status" value="1"/>
</dbReference>
<dbReference type="EC" id="5.4.2.6" evidence="9"/>
<dbReference type="PANTHER" id="PTHR46193:SF18">
    <property type="entry name" value="HEXITOL PHOSPHATASE B"/>
    <property type="match status" value="1"/>
</dbReference>
<dbReference type="SFLD" id="SFLDS00003">
    <property type="entry name" value="Haloacid_Dehalogenase"/>
    <property type="match status" value="1"/>
</dbReference>
<proteinExistence type="inferred from homology"/>
<comment type="catalytic activity">
    <reaction evidence="8">
        <text>beta-D-glucose 1-phosphate = beta-D-glucose 6-phosphate</text>
        <dbReference type="Rhea" id="RHEA:20113"/>
        <dbReference type="ChEBI" id="CHEBI:57684"/>
        <dbReference type="ChEBI" id="CHEBI:58247"/>
        <dbReference type="EC" id="5.4.2.6"/>
    </reaction>
</comment>
<dbReference type="Gene3D" id="3.40.50.1000">
    <property type="entry name" value="HAD superfamily/HAD-like"/>
    <property type="match status" value="1"/>
</dbReference>
<dbReference type="Gene3D" id="1.10.150.240">
    <property type="entry name" value="Putative phosphatase, domain 2"/>
    <property type="match status" value="1"/>
</dbReference>
<comment type="caution">
    <text evidence="11">The sequence shown here is derived from an EMBL/GenBank/DDBJ whole genome shotgun (WGS) entry which is preliminary data.</text>
</comment>
<evidence type="ECO:0000256" key="6">
    <source>
        <dbReference type="ARBA" id="ARBA00023235"/>
    </source>
</evidence>
<keyword evidence="12" id="KW-1185">Reference proteome</keyword>
<dbReference type="InterPro" id="IPR023198">
    <property type="entry name" value="PGP-like_dom2"/>
</dbReference>
<dbReference type="InterPro" id="IPR010976">
    <property type="entry name" value="B-phosphoglucomutase_hydrolase"/>
</dbReference>
<comment type="similarity">
    <text evidence="2">Belongs to the HAD-like hydrolase superfamily. CbbY/CbbZ/Gph/YieH family.</text>
</comment>
<reference evidence="11 12" key="1">
    <citation type="journal article" date="2022" name="Genome Biol. Evol.">
        <title>Host diet, physiology and behaviors set the stage for Lachnospiraceae cladogenesis.</title>
        <authorList>
            <person name="Vera-Ponce De Leon A."/>
            <person name="Schneider M."/>
            <person name="Jahnes B.C."/>
            <person name="Sadowski V."/>
            <person name="Camuy-Velez L.A."/>
            <person name="Duan J."/>
            <person name="Sabree Z.L."/>
        </authorList>
    </citation>
    <scope>NUCLEOTIDE SEQUENCE [LARGE SCALE GENOMIC DNA]</scope>
    <source>
        <strain evidence="11 12">PAL227</strain>
    </source>
</reference>
<dbReference type="InterPro" id="IPR010972">
    <property type="entry name" value="Beta-PGM"/>
</dbReference>
<evidence type="ECO:0000313" key="11">
    <source>
        <dbReference type="EMBL" id="MCP1111043.1"/>
    </source>
</evidence>
<dbReference type="SUPFAM" id="SSF56784">
    <property type="entry name" value="HAD-like"/>
    <property type="match status" value="1"/>
</dbReference>
<keyword evidence="7" id="KW-0119">Carbohydrate metabolism</keyword>
<dbReference type="InterPro" id="IPR006439">
    <property type="entry name" value="HAD-SF_hydro_IA"/>
</dbReference>
<evidence type="ECO:0000256" key="5">
    <source>
        <dbReference type="ARBA" id="ARBA00022842"/>
    </source>
</evidence>
<dbReference type="PRINTS" id="PR00413">
    <property type="entry name" value="HADHALOGNASE"/>
</dbReference>
<dbReference type="PANTHER" id="PTHR46193">
    <property type="entry name" value="6-PHOSPHOGLUCONATE PHOSPHATASE"/>
    <property type="match status" value="1"/>
</dbReference>
<dbReference type="Pfam" id="PF00702">
    <property type="entry name" value="Hydrolase"/>
    <property type="match status" value="1"/>
</dbReference>
<evidence type="ECO:0000256" key="8">
    <source>
        <dbReference type="ARBA" id="ARBA00044926"/>
    </source>
</evidence>
<dbReference type="NCBIfam" id="TIGR01509">
    <property type="entry name" value="HAD-SF-IA-v3"/>
    <property type="match status" value="1"/>
</dbReference>
<dbReference type="GO" id="GO:0008801">
    <property type="term" value="F:beta-phosphoglucomutase activity"/>
    <property type="evidence" value="ECO:0007669"/>
    <property type="project" value="UniProtKB-EC"/>
</dbReference>
<evidence type="ECO:0000256" key="7">
    <source>
        <dbReference type="ARBA" id="ARBA00023277"/>
    </source>
</evidence>
<dbReference type="Proteomes" id="UP001523565">
    <property type="component" value="Unassembled WGS sequence"/>
</dbReference>
<evidence type="ECO:0000313" key="12">
    <source>
        <dbReference type="Proteomes" id="UP001523565"/>
    </source>
</evidence>
<keyword evidence="3" id="KW-0597">Phosphoprotein</keyword>
<evidence type="ECO:0000256" key="10">
    <source>
        <dbReference type="ARBA" id="ARBA00044991"/>
    </source>
</evidence>
<sequence length="221" mass="24934">MRHHHLVQTKEKKGIIFDLDGVLVFTDQYHYLAWKQLADELGVYFDEKINNRLRGVSRMDSLEIILERYQGEPLNQVQKSELAEKKNEIYRNMLQQMRPANVSAEVRSCLKELRRRGFRLAIGSSSKNAKLILEKVDLLGAFQAISDGTNINQSKPSPEVFLKAAEFLRLEPEECYVVEDAKVGIDAAKAGGMIGIGIGDAATYEKADMKVNSFSEILSVI</sequence>
<keyword evidence="6 11" id="KW-0413">Isomerase</keyword>
<evidence type="ECO:0000256" key="4">
    <source>
        <dbReference type="ARBA" id="ARBA00022723"/>
    </source>
</evidence>
<protein>
    <recommendedName>
        <fullName evidence="10">Beta-phosphoglucomutase</fullName>
        <ecNumber evidence="9">5.4.2.6</ecNumber>
    </recommendedName>
</protein>
<dbReference type="CDD" id="cd02598">
    <property type="entry name" value="HAD_BPGM"/>
    <property type="match status" value="1"/>
</dbReference>
<evidence type="ECO:0000256" key="2">
    <source>
        <dbReference type="ARBA" id="ARBA00006171"/>
    </source>
</evidence>
<comment type="cofactor">
    <cofactor evidence="1">
        <name>Mg(2+)</name>
        <dbReference type="ChEBI" id="CHEBI:18420"/>
    </cofactor>
</comment>